<comment type="similarity">
    <text evidence="1">Belongs to the thioesterase family.</text>
</comment>
<dbReference type="AlphaFoldDB" id="A0A7W3T9M7"/>
<dbReference type="Pfam" id="PF00975">
    <property type="entry name" value="Thioesterase"/>
    <property type="match status" value="1"/>
</dbReference>
<dbReference type="GO" id="GO:0008610">
    <property type="term" value="P:lipid biosynthetic process"/>
    <property type="evidence" value="ECO:0007669"/>
    <property type="project" value="TreeGrafter"/>
</dbReference>
<keyword evidence="3" id="KW-0378">Hydrolase</keyword>
<organism evidence="3 4">
    <name type="scientific">Streptomyces alkaliphilus</name>
    <dbReference type="NCBI Taxonomy" id="1472722"/>
    <lineage>
        <taxon>Bacteria</taxon>
        <taxon>Bacillati</taxon>
        <taxon>Actinomycetota</taxon>
        <taxon>Actinomycetes</taxon>
        <taxon>Kitasatosporales</taxon>
        <taxon>Streptomycetaceae</taxon>
        <taxon>Streptomyces</taxon>
    </lineage>
</organism>
<gene>
    <name evidence="3" type="ORF">FNQ90_00200</name>
</gene>
<reference evidence="4" key="1">
    <citation type="submission" date="2019-10" db="EMBL/GenBank/DDBJ databases">
        <title>Streptomyces sp. nov., a novel actinobacterium isolated from alkaline environment.</title>
        <authorList>
            <person name="Golinska P."/>
        </authorList>
    </citation>
    <scope>NUCLEOTIDE SEQUENCE [LARGE SCALE GENOMIC DNA]</scope>
    <source>
        <strain evidence="4">DSM 42118</strain>
    </source>
</reference>
<sequence length="256" mass="28292">MRPIRPSSRWFRSFGEVSDPVCRVVCFPHAGASSAIYRNWQSHTTTLDVTAVQLPGREARLGEPPFTEMRSLVPELAAALRPLTTRRYALYGHSMGSLVAFEVLRALWTAGLPLPTALFVSGRDAPQYEDTEQVHRLPDGELLEQLRAWEGMEPQELPQYHELVGLMLPTIRADLTLAETHPYTPGPPLPVPIRVLRGTADPLVRPGDGGWARQTSEDCLVHEFPGGHFFVQDHESSVVAFIETAIGSLLARGAQA</sequence>
<dbReference type="Proteomes" id="UP000538929">
    <property type="component" value="Unassembled WGS sequence"/>
</dbReference>
<comment type="caution">
    <text evidence="3">The sequence shown here is derived from an EMBL/GenBank/DDBJ whole genome shotgun (WGS) entry which is preliminary data.</text>
</comment>
<dbReference type="SUPFAM" id="SSF53474">
    <property type="entry name" value="alpha/beta-Hydrolases"/>
    <property type="match status" value="1"/>
</dbReference>
<feature type="domain" description="Thioesterase" evidence="2">
    <location>
        <begin position="23"/>
        <end position="244"/>
    </location>
</feature>
<dbReference type="PANTHER" id="PTHR11487:SF0">
    <property type="entry name" value="S-ACYL FATTY ACID SYNTHASE THIOESTERASE, MEDIUM CHAIN"/>
    <property type="match status" value="1"/>
</dbReference>
<evidence type="ECO:0000313" key="4">
    <source>
        <dbReference type="Proteomes" id="UP000538929"/>
    </source>
</evidence>
<evidence type="ECO:0000256" key="1">
    <source>
        <dbReference type="ARBA" id="ARBA00007169"/>
    </source>
</evidence>
<name>A0A7W3T9M7_9ACTN</name>
<evidence type="ECO:0000313" key="3">
    <source>
        <dbReference type="EMBL" id="MBB0242565.1"/>
    </source>
</evidence>
<dbReference type="PANTHER" id="PTHR11487">
    <property type="entry name" value="THIOESTERASE"/>
    <property type="match status" value="1"/>
</dbReference>
<keyword evidence="4" id="KW-1185">Reference proteome</keyword>
<protein>
    <submittedName>
        <fullName evidence="3">Alpha/beta fold hydrolase</fullName>
    </submittedName>
</protein>
<proteinExistence type="inferred from homology"/>
<dbReference type="InterPro" id="IPR029058">
    <property type="entry name" value="AB_hydrolase_fold"/>
</dbReference>
<dbReference type="EMBL" id="VKHT01000002">
    <property type="protein sequence ID" value="MBB0242565.1"/>
    <property type="molecule type" value="Genomic_DNA"/>
</dbReference>
<dbReference type="InterPro" id="IPR001031">
    <property type="entry name" value="Thioesterase"/>
</dbReference>
<dbReference type="GO" id="GO:0016787">
    <property type="term" value="F:hydrolase activity"/>
    <property type="evidence" value="ECO:0007669"/>
    <property type="project" value="UniProtKB-KW"/>
</dbReference>
<accession>A0A7W3T9M7</accession>
<dbReference type="Gene3D" id="3.40.50.1820">
    <property type="entry name" value="alpha/beta hydrolase"/>
    <property type="match status" value="1"/>
</dbReference>
<dbReference type="InterPro" id="IPR012223">
    <property type="entry name" value="TEII"/>
</dbReference>
<evidence type="ECO:0000259" key="2">
    <source>
        <dbReference type="Pfam" id="PF00975"/>
    </source>
</evidence>